<organism evidence="1">
    <name type="scientific">Arundo donax</name>
    <name type="common">Giant reed</name>
    <name type="synonym">Donax arundinaceus</name>
    <dbReference type="NCBI Taxonomy" id="35708"/>
    <lineage>
        <taxon>Eukaryota</taxon>
        <taxon>Viridiplantae</taxon>
        <taxon>Streptophyta</taxon>
        <taxon>Embryophyta</taxon>
        <taxon>Tracheophyta</taxon>
        <taxon>Spermatophyta</taxon>
        <taxon>Magnoliopsida</taxon>
        <taxon>Liliopsida</taxon>
        <taxon>Poales</taxon>
        <taxon>Poaceae</taxon>
        <taxon>PACMAD clade</taxon>
        <taxon>Arundinoideae</taxon>
        <taxon>Arundineae</taxon>
        <taxon>Arundo</taxon>
    </lineage>
</organism>
<reference evidence="1" key="2">
    <citation type="journal article" date="2015" name="Data Brief">
        <title>Shoot transcriptome of the giant reed, Arundo donax.</title>
        <authorList>
            <person name="Barrero R.A."/>
            <person name="Guerrero F.D."/>
            <person name="Moolhuijzen P."/>
            <person name="Goolsby J.A."/>
            <person name="Tidwell J."/>
            <person name="Bellgard S.E."/>
            <person name="Bellgard M.I."/>
        </authorList>
    </citation>
    <scope>NUCLEOTIDE SEQUENCE</scope>
    <source>
        <tissue evidence="1">Shoot tissue taken approximately 20 cm above the soil surface</tissue>
    </source>
</reference>
<dbReference type="EMBL" id="GBRH01183545">
    <property type="protein sequence ID" value="JAE14351.1"/>
    <property type="molecule type" value="Transcribed_RNA"/>
</dbReference>
<reference evidence="1" key="1">
    <citation type="submission" date="2014-09" db="EMBL/GenBank/DDBJ databases">
        <authorList>
            <person name="Magalhaes I.L.F."/>
            <person name="Oliveira U."/>
            <person name="Santos F.R."/>
            <person name="Vidigal T.H.D.A."/>
            <person name="Brescovit A.D."/>
            <person name="Santos A.J."/>
        </authorList>
    </citation>
    <scope>NUCLEOTIDE SEQUENCE</scope>
    <source>
        <tissue evidence="1">Shoot tissue taken approximately 20 cm above the soil surface</tissue>
    </source>
</reference>
<evidence type="ECO:0000313" key="1">
    <source>
        <dbReference type="EMBL" id="JAE14351.1"/>
    </source>
</evidence>
<dbReference type="AlphaFoldDB" id="A0A0A9FVL3"/>
<name>A0A0A9FVL3_ARUDO</name>
<proteinExistence type="predicted"/>
<sequence>MERVGAVFLFFNRASKTNENLLLLHIKLDHGKKTSPGCLKRWKYRTLRDYTTCEHPDSSPGGRLEALPTERCI</sequence>
<accession>A0A0A9FVL3</accession>
<protein>
    <submittedName>
        <fullName evidence="1">Uncharacterized protein</fullName>
    </submittedName>
</protein>